<feature type="compositionally biased region" description="Basic residues" evidence="1">
    <location>
        <begin position="349"/>
        <end position="362"/>
    </location>
</feature>
<accession>A0A9W4XXI4</accession>
<gene>
    <name evidence="3" type="ORF">PDIGIT_LOCUS10984</name>
</gene>
<keyword evidence="2" id="KW-0812">Transmembrane</keyword>
<feature type="compositionally biased region" description="Polar residues" evidence="1">
    <location>
        <begin position="366"/>
        <end position="387"/>
    </location>
</feature>
<reference evidence="3" key="1">
    <citation type="submission" date="2023-01" db="EMBL/GenBank/DDBJ databases">
        <authorList>
            <person name="Van Ghelder C."/>
            <person name="Rancurel C."/>
        </authorList>
    </citation>
    <scope>NUCLEOTIDE SEQUENCE</scope>
    <source>
        <strain evidence="3">CNCM I-4278</strain>
    </source>
</reference>
<evidence type="ECO:0000313" key="4">
    <source>
        <dbReference type="Proteomes" id="UP001152607"/>
    </source>
</evidence>
<dbReference type="OrthoDB" id="9988102at2759"/>
<organism evidence="3 4">
    <name type="scientific">Periconia digitata</name>
    <dbReference type="NCBI Taxonomy" id="1303443"/>
    <lineage>
        <taxon>Eukaryota</taxon>
        <taxon>Fungi</taxon>
        <taxon>Dikarya</taxon>
        <taxon>Ascomycota</taxon>
        <taxon>Pezizomycotina</taxon>
        <taxon>Dothideomycetes</taxon>
        <taxon>Pleosporomycetidae</taxon>
        <taxon>Pleosporales</taxon>
        <taxon>Massarineae</taxon>
        <taxon>Periconiaceae</taxon>
        <taxon>Periconia</taxon>
    </lineage>
</organism>
<keyword evidence="2" id="KW-0472">Membrane</keyword>
<proteinExistence type="predicted"/>
<name>A0A9W4XXI4_9PLEO</name>
<comment type="caution">
    <text evidence="3">The sequence shown here is derived from an EMBL/GenBank/DDBJ whole genome shotgun (WGS) entry which is preliminary data.</text>
</comment>
<evidence type="ECO:0000256" key="2">
    <source>
        <dbReference type="SAM" id="Phobius"/>
    </source>
</evidence>
<sequence length="927" mass="101838">MASILPVASPVPQPYAPNRRTQDVDNLQPHYDGRSTPLPQYEKSNAVPFTLTLQEEKDNPGQFQLVVNIDSQQQKLETGSTPRSTPSKRLIASLKEVPSLGYDVSQLYHTRESSPPTSPQDDKQGWADLNAIPPEFLNKVVPDWKITFSRSDSTTSVQSRKLADIKARIKKSGKGFVVRLLKGSTSDPNTNEVAEVDLGSGINIRERGVFKTDRQELAAETLPVELAASFPSDPNGNSLGAPVEIGSSSEPGIPRSVLLPSETATRSPAINKWLGQVTGSSRRTSILEEGLSDAETLLPEVPSIADRLDDTDVEPFSSNSSVILGRTNSTLSIVKTPTRGLSVVGPVRRVQKASRARGKGKAARSNLNRSGANKSFKRSMSNNQIAGSGTMEGVQECPSELDDGNDAVALPPDNDITQAHEVPERRSVSTRSSTKRAVHRSSSAKEAIQEEQPKSRLRLETNVPRAYSANTSPVTKRKRKPRMKRATPTSSNERLGQMQHAEDVSPVWSEVDPSDEMRAFLNKAFGAVDDSTDKVDHVLETPADESIANDEIYGILPPDIETRLSPPPKKNLTSIFFNLAFTALIDGAFEGLTSLRNKYGSEPPVAPNHVRVRWTCSCGESLYDDFIENKPGAARDLEWYLNRPRSHASSDPPSKSSTFNSMGSLFDANSRASTLTTPASTYAGNPWGKQGESSRYSPTRLRHSPFSVHIGASAPESWLLTCANEGRFTPKIVHVDVNKHRIRDDRALFIAIRDHYQRLNKGWFSWARLRGLSKIEFAQFEVHRNRFADIRAAPSMPPISSVSSEKAPSQHPYNFEPHDLLPPVGSAYLMHLFMHPEDYEGETMTYERSPKRRERLDSGMGWGISLVEGFQAPKVWAVIMMGFGIGSAVFAAFWTIRKGDMQGAFGVASWLVTFAGLGVAGLQACLD</sequence>
<keyword evidence="4" id="KW-1185">Reference proteome</keyword>
<protein>
    <submittedName>
        <fullName evidence="3">Uncharacterized protein</fullName>
    </submittedName>
</protein>
<feature type="region of interest" description="Disordered" evidence="1">
    <location>
        <begin position="677"/>
        <end position="698"/>
    </location>
</feature>
<feature type="transmembrane region" description="Helical" evidence="2">
    <location>
        <begin position="903"/>
        <end position="924"/>
    </location>
</feature>
<dbReference type="EMBL" id="CAOQHR010000007">
    <property type="protein sequence ID" value="CAI6337867.1"/>
    <property type="molecule type" value="Genomic_DNA"/>
</dbReference>
<feature type="region of interest" description="Disordered" evidence="1">
    <location>
        <begin position="349"/>
        <end position="504"/>
    </location>
</feature>
<feature type="compositionally biased region" description="Basic residues" evidence="1">
    <location>
        <begin position="475"/>
        <end position="485"/>
    </location>
</feature>
<dbReference type="AlphaFoldDB" id="A0A9W4XXI4"/>
<evidence type="ECO:0000256" key="1">
    <source>
        <dbReference type="SAM" id="MobiDB-lite"/>
    </source>
</evidence>
<keyword evidence="2" id="KW-1133">Transmembrane helix</keyword>
<feature type="transmembrane region" description="Helical" evidence="2">
    <location>
        <begin position="875"/>
        <end position="896"/>
    </location>
</feature>
<evidence type="ECO:0000313" key="3">
    <source>
        <dbReference type="EMBL" id="CAI6337867.1"/>
    </source>
</evidence>
<feature type="region of interest" description="Disordered" evidence="1">
    <location>
        <begin position="1"/>
        <end position="47"/>
    </location>
</feature>
<dbReference type="Proteomes" id="UP001152607">
    <property type="component" value="Unassembled WGS sequence"/>
</dbReference>
<feature type="compositionally biased region" description="Basic and acidic residues" evidence="1">
    <location>
        <begin position="447"/>
        <end position="459"/>
    </location>
</feature>